<dbReference type="EMBL" id="JACPSX010000198">
    <property type="protein sequence ID" value="MBI3015428.1"/>
    <property type="molecule type" value="Genomic_DNA"/>
</dbReference>
<dbReference type="GO" id="GO:0005524">
    <property type="term" value="F:ATP binding"/>
    <property type="evidence" value="ECO:0007669"/>
    <property type="project" value="UniProtKB-KW"/>
</dbReference>
<reference evidence="5" key="1">
    <citation type="submission" date="2020-07" db="EMBL/GenBank/DDBJ databases">
        <title>Huge and variable diversity of episymbiotic CPR bacteria and DPANN archaea in groundwater ecosystems.</title>
        <authorList>
            <person name="He C.Y."/>
            <person name="Keren R."/>
            <person name="Whittaker M."/>
            <person name="Farag I.F."/>
            <person name="Doudna J."/>
            <person name="Cate J.H.D."/>
            <person name="Banfield J.F."/>
        </authorList>
    </citation>
    <scope>NUCLEOTIDE SEQUENCE</scope>
    <source>
        <strain evidence="5">NC_groundwater_717_Ag_S-0.2um_59_8</strain>
    </source>
</reference>
<evidence type="ECO:0000256" key="1">
    <source>
        <dbReference type="ARBA" id="ARBA00022448"/>
    </source>
</evidence>
<dbReference type="GO" id="GO:0016887">
    <property type="term" value="F:ATP hydrolysis activity"/>
    <property type="evidence" value="ECO:0007669"/>
    <property type="project" value="InterPro"/>
</dbReference>
<dbReference type="FunFam" id="3.40.50.300:FF:000421">
    <property type="entry name" value="Branched-chain amino acid ABC transporter ATP-binding protein"/>
    <property type="match status" value="1"/>
</dbReference>
<dbReference type="SMART" id="SM00382">
    <property type="entry name" value="AAA"/>
    <property type="match status" value="1"/>
</dbReference>
<dbReference type="InterPro" id="IPR003593">
    <property type="entry name" value="AAA+_ATPase"/>
</dbReference>
<dbReference type="AlphaFoldDB" id="A0A932M0U8"/>
<dbReference type="SUPFAM" id="SSF52540">
    <property type="entry name" value="P-loop containing nucleoside triphosphate hydrolases"/>
    <property type="match status" value="1"/>
</dbReference>
<keyword evidence="2" id="KW-0547">Nucleotide-binding</keyword>
<dbReference type="PROSITE" id="PS50893">
    <property type="entry name" value="ABC_TRANSPORTER_2"/>
    <property type="match status" value="1"/>
</dbReference>
<dbReference type="Gene3D" id="3.40.50.300">
    <property type="entry name" value="P-loop containing nucleotide triphosphate hydrolases"/>
    <property type="match status" value="1"/>
</dbReference>
<sequence>MSLLQVKRITKHFGGLTALSDLSFSVEEGKVFGLIGPNGAGKTTLLNIISGFLKATSGNIILQGKSITGCHPHILASRGISRTFQNGQIFGNMTALENVMVGCHIRFGGEFLNAALQTGWSRRQEGEIRQVSVEILASMGLQAWAQEPADSLPFGLQRLLEIARGVATKPRLLLLDEPAAGLNREEKERLTLEIARLRCQGITIILVEHDMDVVMSICDRLVVLNYGQKIAEGTPEEVQKDREVVAAYLGDEDGFHA</sequence>
<proteinExistence type="predicted"/>
<dbReference type="Pfam" id="PF12399">
    <property type="entry name" value="BCA_ABC_TP_C"/>
    <property type="match status" value="1"/>
</dbReference>
<organism evidence="5 6">
    <name type="scientific">Tectimicrobiota bacterium</name>
    <dbReference type="NCBI Taxonomy" id="2528274"/>
    <lineage>
        <taxon>Bacteria</taxon>
        <taxon>Pseudomonadati</taxon>
        <taxon>Nitrospinota/Tectimicrobiota group</taxon>
        <taxon>Candidatus Tectimicrobiota</taxon>
    </lineage>
</organism>
<dbReference type="Proteomes" id="UP000741360">
    <property type="component" value="Unassembled WGS sequence"/>
</dbReference>
<dbReference type="PANTHER" id="PTHR45772:SF9">
    <property type="entry name" value="CONSERVED COMPONENT OF ABC TRANSPORTER FOR NATURAL AMINO ACIDS"/>
    <property type="match status" value="1"/>
</dbReference>
<feature type="domain" description="ABC transporter" evidence="4">
    <location>
        <begin position="4"/>
        <end position="251"/>
    </location>
</feature>
<dbReference type="GO" id="GO:0005886">
    <property type="term" value="C:plasma membrane"/>
    <property type="evidence" value="ECO:0007669"/>
    <property type="project" value="TreeGrafter"/>
</dbReference>
<comment type="caution">
    <text evidence="5">The sequence shown here is derived from an EMBL/GenBank/DDBJ whole genome shotgun (WGS) entry which is preliminary data.</text>
</comment>
<dbReference type="Pfam" id="PF00005">
    <property type="entry name" value="ABC_tran"/>
    <property type="match status" value="1"/>
</dbReference>
<evidence type="ECO:0000313" key="5">
    <source>
        <dbReference type="EMBL" id="MBI3015428.1"/>
    </source>
</evidence>
<dbReference type="InterPro" id="IPR032823">
    <property type="entry name" value="BCA_ABC_TP_C"/>
</dbReference>
<evidence type="ECO:0000259" key="4">
    <source>
        <dbReference type="PROSITE" id="PS50893"/>
    </source>
</evidence>
<protein>
    <submittedName>
        <fullName evidence="5">ABC transporter ATP-binding protein</fullName>
    </submittedName>
</protein>
<evidence type="ECO:0000256" key="3">
    <source>
        <dbReference type="ARBA" id="ARBA00022840"/>
    </source>
</evidence>
<name>A0A932M0U8_UNCTE</name>
<evidence type="ECO:0000256" key="2">
    <source>
        <dbReference type="ARBA" id="ARBA00022741"/>
    </source>
</evidence>
<dbReference type="InterPro" id="IPR051120">
    <property type="entry name" value="ABC_AA/LPS_Transport"/>
</dbReference>
<evidence type="ECO:0000313" key="6">
    <source>
        <dbReference type="Proteomes" id="UP000741360"/>
    </source>
</evidence>
<accession>A0A932M0U8</accession>
<dbReference type="CDD" id="cd03219">
    <property type="entry name" value="ABC_Mj1267_LivG_branched"/>
    <property type="match status" value="1"/>
</dbReference>
<dbReference type="PANTHER" id="PTHR45772">
    <property type="entry name" value="CONSERVED COMPONENT OF ABC TRANSPORTER FOR NATURAL AMINO ACIDS-RELATED"/>
    <property type="match status" value="1"/>
</dbReference>
<gene>
    <name evidence="5" type="ORF">HYY65_10290</name>
</gene>
<keyword evidence="3 5" id="KW-0067">ATP-binding</keyword>
<dbReference type="InterPro" id="IPR027417">
    <property type="entry name" value="P-loop_NTPase"/>
</dbReference>
<keyword evidence="1" id="KW-0813">Transport</keyword>
<dbReference type="InterPro" id="IPR003439">
    <property type="entry name" value="ABC_transporter-like_ATP-bd"/>
</dbReference>